<sequence>MGIFNSDRPKISLEKLKKSMFERFLSIISILIFVGSVVFLVVMWSYLPAQVPAHYGATGEVTRHGAK</sequence>
<reference evidence="3 4" key="1">
    <citation type="submission" date="2023-07" db="EMBL/GenBank/DDBJ databases">
        <title>Genomic Encyclopedia of Type Strains, Phase IV (KMG-IV): sequencing the most valuable type-strain genomes for metagenomic binning, comparative biology and taxonomic classification.</title>
        <authorList>
            <person name="Goeker M."/>
        </authorList>
    </citation>
    <scope>NUCLEOTIDE SEQUENCE [LARGE SCALE GENOMIC DNA]</scope>
    <source>
        <strain evidence="3 4">DSM 9768</strain>
    </source>
</reference>
<evidence type="ECO:0000259" key="2">
    <source>
        <dbReference type="Pfam" id="PF07853"/>
    </source>
</evidence>
<comment type="caution">
    <text evidence="3">The sequence shown here is derived from an EMBL/GenBank/DDBJ whole genome shotgun (WGS) entry which is preliminary data.</text>
</comment>
<dbReference type="Proteomes" id="UP001230005">
    <property type="component" value="Unassembled WGS sequence"/>
</dbReference>
<dbReference type="Pfam" id="PF07853">
    <property type="entry name" value="DUF1648"/>
    <property type="match status" value="1"/>
</dbReference>
<protein>
    <submittedName>
        <fullName evidence="3">Membrane protein</fullName>
    </submittedName>
</protein>
<keyword evidence="1" id="KW-0472">Membrane</keyword>
<keyword evidence="4" id="KW-1185">Reference proteome</keyword>
<feature type="domain" description="DUF1648" evidence="2">
    <location>
        <begin position="31"/>
        <end position="67"/>
    </location>
</feature>
<organism evidence="3 4">
    <name type="scientific">Evansella vedderi</name>
    <dbReference type="NCBI Taxonomy" id="38282"/>
    <lineage>
        <taxon>Bacteria</taxon>
        <taxon>Bacillati</taxon>
        <taxon>Bacillota</taxon>
        <taxon>Bacilli</taxon>
        <taxon>Bacillales</taxon>
        <taxon>Bacillaceae</taxon>
        <taxon>Evansella</taxon>
    </lineage>
</organism>
<evidence type="ECO:0000313" key="3">
    <source>
        <dbReference type="EMBL" id="MDQ0257737.1"/>
    </source>
</evidence>
<accession>A0ABU0A2M4</accession>
<evidence type="ECO:0000256" key="1">
    <source>
        <dbReference type="SAM" id="Phobius"/>
    </source>
</evidence>
<dbReference type="InterPro" id="IPR012867">
    <property type="entry name" value="DUF1648"/>
</dbReference>
<dbReference type="EMBL" id="JAUSUG010000033">
    <property type="protein sequence ID" value="MDQ0257737.1"/>
    <property type="molecule type" value="Genomic_DNA"/>
</dbReference>
<keyword evidence="1" id="KW-0812">Transmembrane</keyword>
<feature type="transmembrane region" description="Helical" evidence="1">
    <location>
        <begin position="24"/>
        <end position="47"/>
    </location>
</feature>
<keyword evidence="1" id="KW-1133">Transmembrane helix</keyword>
<dbReference type="RefSeq" id="WP_307331937.1">
    <property type="nucleotide sequence ID" value="NZ_JAUSUG010000033.1"/>
</dbReference>
<gene>
    <name evidence="3" type="ORF">J2S74_005199</name>
</gene>
<name>A0ABU0A2M4_9BACI</name>
<evidence type="ECO:0000313" key="4">
    <source>
        <dbReference type="Proteomes" id="UP001230005"/>
    </source>
</evidence>
<proteinExistence type="predicted"/>